<feature type="transmembrane region" description="Helical" evidence="2">
    <location>
        <begin position="26"/>
        <end position="43"/>
    </location>
</feature>
<keyword evidence="2" id="KW-0472">Membrane</keyword>
<keyword evidence="3" id="KW-0489">Methyltransferase</keyword>
<name>A0AAU7FDX6_9NEIS</name>
<keyword evidence="3" id="KW-0808">Transferase</keyword>
<proteinExistence type="predicted"/>
<evidence type="ECO:0000256" key="1">
    <source>
        <dbReference type="SAM" id="Coils"/>
    </source>
</evidence>
<dbReference type="AlphaFoldDB" id="A0AAU7FDX6"/>
<dbReference type="RefSeq" id="WP_348946427.1">
    <property type="nucleotide sequence ID" value="NZ_CP157355.1"/>
</dbReference>
<dbReference type="Pfam" id="PF04375">
    <property type="entry name" value="HemX"/>
    <property type="match status" value="1"/>
</dbReference>
<dbReference type="EMBL" id="CP157355">
    <property type="protein sequence ID" value="XBM02152.1"/>
    <property type="molecule type" value="Genomic_DNA"/>
</dbReference>
<dbReference type="GO" id="GO:0032259">
    <property type="term" value="P:methylation"/>
    <property type="evidence" value="ECO:0007669"/>
    <property type="project" value="UniProtKB-KW"/>
</dbReference>
<feature type="coiled-coil region" evidence="1">
    <location>
        <begin position="48"/>
        <end position="82"/>
    </location>
</feature>
<keyword evidence="2" id="KW-0812">Transmembrane</keyword>
<organism evidence="3">
    <name type="scientific">Chitinibacter mangrovi</name>
    <dbReference type="NCBI Taxonomy" id="3153927"/>
    <lineage>
        <taxon>Bacteria</taxon>
        <taxon>Pseudomonadati</taxon>
        <taxon>Pseudomonadota</taxon>
        <taxon>Betaproteobacteria</taxon>
        <taxon>Neisseriales</taxon>
        <taxon>Chitinibacteraceae</taxon>
        <taxon>Chitinibacter</taxon>
    </lineage>
</organism>
<dbReference type="KEGG" id="cmav:ABHF33_07770"/>
<accession>A0AAU7FDX6</accession>
<evidence type="ECO:0000256" key="2">
    <source>
        <dbReference type="SAM" id="Phobius"/>
    </source>
</evidence>
<protein>
    <submittedName>
        <fullName evidence="3">Uroporphyrinogen-III C-methyltransferase</fullName>
        <ecNumber evidence="3">2.1.1.107</ecNumber>
    </submittedName>
</protein>
<dbReference type="InterPro" id="IPR007470">
    <property type="entry name" value="HemX"/>
</dbReference>
<keyword evidence="1" id="KW-0175">Coiled coil</keyword>
<dbReference type="GO" id="GO:0004851">
    <property type="term" value="F:uroporphyrin-III C-methyltransferase activity"/>
    <property type="evidence" value="ECO:0007669"/>
    <property type="project" value="UniProtKB-EC"/>
</dbReference>
<evidence type="ECO:0000313" key="3">
    <source>
        <dbReference type="EMBL" id="XBM02152.1"/>
    </source>
</evidence>
<sequence length="347" mass="38671">MTQENNSDSLSAALQVPQRRTMPQPALILALAAILSSGGVWLYQQNAMEQLKADLASQLGSNQKLQNELRSNQAQMAQIQQQLQVQVETQAGKLAESESRQEALTGMYDMLTRTESVHTLAELEQMLTFASQQLQLSGDVNLALTGLTSIDQQLSRLNRPELISVRQAVTRDMDALKATPYLDVVGVTAKLDSLISKVDKLPLLIDEGHDTPKKHTPNTEAHNTAQQLIAELWHEFKQLIQIRRMDKPEAALLTPDQAFFLRENIKLRLLSARSSVLQRNESAFRTDISAIQRYLNDYFDVHMPATQGALQVLKQLEEQQLSVAVPDLSASLTAVRSARTTAERVKP</sequence>
<dbReference type="PANTHER" id="PTHR38043:SF1">
    <property type="entry name" value="PROTEIN HEMX"/>
    <property type="match status" value="1"/>
</dbReference>
<dbReference type="EC" id="2.1.1.107" evidence="3"/>
<reference evidence="3" key="1">
    <citation type="submission" date="2024-05" db="EMBL/GenBank/DDBJ databases">
        <authorList>
            <person name="Yang L."/>
            <person name="Pan L."/>
        </authorList>
    </citation>
    <scope>NUCLEOTIDE SEQUENCE</scope>
    <source>
        <strain evidence="3">FCG-7</strain>
    </source>
</reference>
<gene>
    <name evidence="3" type="ORF">ABHF33_07770</name>
</gene>
<keyword evidence="2" id="KW-1133">Transmembrane helix</keyword>
<dbReference type="PANTHER" id="PTHR38043">
    <property type="entry name" value="PROTEIN HEMX"/>
    <property type="match status" value="1"/>
</dbReference>